<dbReference type="PANTHER" id="PTHR47835">
    <property type="entry name" value="HFM1, ATP DEPENDENT DNA HELICASE HOMOLOG"/>
    <property type="match status" value="1"/>
</dbReference>
<organism evidence="13 14">
    <name type="scientific">Popillia japonica</name>
    <name type="common">Japanese beetle</name>
    <dbReference type="NCBI Taxonomy" id="7064"/>
    <lineage>
        <taxon>Eukaryota</taxon>
        <taxon>Metazoa</taxon>
        <taxon>Ecdysozoa</taxon>
        <taxon>Arthropoda</taxon>
        <taxon>Hexapoda</taxon>
        <taxon>Insecta</taxon>
        <taxon>Pterygota</taxon>
        <taxon>Neoptera</taxon>
        <taxon>Endopterygota</taxon>
        <taxon>Coleoptera</taxon>
        <taxon>Polyphaga</taxon>
        <taxon>Scarabaeiformia</taxon>
        <taxon>Scarabaeidae</taxon>
        <taxon>Rutelinae</taxon>
        <taxon>Popillia</taxon>
    </lineage>
</organism>
<dbReference type="InterPro" id="IPR057842">
    <property type="entry name" value="WH_MER3"/>
</dbReference>
<protein>
    <recommendedName>
        <fullName evidence="8">DNA 3'-5' helicase</fullName>
        <ecNumber evidence="8">5.6.2.4</ecNumber>
    </recommendedName>
</protein>
<feature type="region of interest" description="Disordered" evidence="10">
    <location>
        <begin position="781"/>
        <end position="805"/>
    </location>
</feature>
<evidence type="ECO:0000313" key="14">
    <source>
        <dbReference type="Proteomes" id="UP001458880"/>
    </source>
</evidence>
<keyword evidence="4" id="KW-0067">ATP-binding</keyword>
<evidence type="ECO:0000313" key="13">
    <source>
        <dbReference type="EMBL" id="KAK9729610.1"/>
    </source>
</evidence>
<dbReference type="Proteomes" id="UP001458880">
    <property type="component" value="Unassembled WGS sequence"/>
</dbReference>
<comment type="caution">
    <text evidence="13">The sequence shown here is derived from an EMBL/GenBank/DDBJ whole genome shotgun (WGS) entry which is preliminary data.</text>
</comment>
<evidence type="ECO:0000256" key="10">
    <source>
        <dbReference type="SAM" id="MobiDB-lite"/>
    </source>
</evidence>
<dbReference type="InterPro" id="IPR036390">
    <property type="entry name" value="WH_DNA-bd_sf"/>
</dbReference>
<dbReference type="Pfam" id="PF02889">
    <property type="entry name" value="Sec63"/>
    <property type="match status" value="1"/>
</dbReference>
<keyword evidence="3" id="KW-0347">Helicase</keyword>
<evidence type="ECO:0000256" key="2">
    <source>
        <dbReference type="ARBA" id="ARBA00022801"/>
    </source>
</evidence>
<dbReference type="GO" id="GO:0005524">
    <property type="term" value="F:ATP binding"/>
    <property type="evidence" value="ECO:0007669"/>
    <property type="project" value="UniProtKB-KW"/>
</dbReference>
<feature type="domain" description="SEC63" evidence="12">
    <location>
        <begin position="119"/>
        <end position="432"/>
    </location>
</feature>
<dbReference type="FunFam" id="1.10.10.10:FF:000012">
    <property type="entry name" value="U5 small nuclear ribonucleoprotein helicase"/>
    <property type="match status" value="1"/>
</dbReference>
<name>A0AAW1L750_POPJA</name>
<evidence type="ECO:0000259" key="12">
    <source>
        <dbReference type="SMART" id="SM00973"/>
    </source>
</evidence>
<evidence type="ECO:0000256" key="1">
    <source>
        <dbReference type="ARBA" id="ARBA00022741"/>
    </source>
</evidence>
<evidence type="ECO:0000256" key="5">
    <source>
        <dbReference type="ARBA" id="ARBA00023235"/>
    </source>
</evidence>
<dbReference type="Gene3D" id="1.10.10.10">
    <property type="entry name" value="Winged helix-like DNA-binding domain superfamily/Winged helix DNA-binding domain"/>
    <property type="match status" value="1"/>
</dbReference>
<dbReference type="GO" id="GO:0051321">
    <property type="term" value="P:meiotic cell cycle"/>
    <property type="evidence" value="ECO:0007669"/>
    <property type="project" value="UniProtKB-KW"/>
</dbReference>
<keyword evidence="2" id="KW-0378">Hydrolase</keyword>
<evidence type="ECO:0000256" key="8">
    <source>
        <dbReference type="ARBA" id="ARBA00034808"/>
    </source>
</evidence>
<evidence type="ECO:0000256" key="4">
    <source>
        <dbReference type="ARBA" id="ARBA00022840"/>
    </source>
</evidence>
<evidence type="ECO:0000256" key="11">
    <source>
        <dbReference type="SAM" id="SignalP"/>
    </source>
</evidence>
<dbReference type="GO" id="GO:0043138">
    <property type="term" value="F:3'-5' DNA helicase activity"/>
    <property type="evidence" value="ECO:0007669"/>
    <property type="project" value="UniProtKB-EC"/>
</dbReference>
<dbReference type="SUPFAM" id="SSF46785">
    <property type="entry name" value="Winged helix' DNA-binding domain"/>
    <property type="match status" value="1"/>
</dbReference>
<dbReference type="PANTHER" id="PTHR47835:SF3">
    <property type="entry name" value="HELICASE FOR MEIOSIS 1"/>
    <property type="match status" value="1"/>
</dbReference>
<accession>A0AAW1L750</accession>
<feature type="signal peptide" evidence="11">
    <location>
        <begin position="1"/>
        <end position="17"/>
    </location>
</feature>
<dbReference type="SMART" id="SM00973">
    <property type="entry name" value="Sec63"/>
    <property type="match status" value="1"/>
</dbReference>
<dbReference type="SUPFAM" id="SSF158702">
    <property type="entry name" value="Sec63 N-terminal domain-like"/>
    <property type="match status" value="1"/>
</dbReference>
<comment type="catalytic activity">
    <reaction evidence="7">
        <text>Couples ATP hydrolysis with the unwinding of duplex DNA by translocating in the 3'-5' direction.</text>
        <dbReference type="EC" id="5.6.2.4"/>
    </reaction>
</comment>
<feature type="region of interest" description="Disordered" evidence="10">
    <location>
        <begin position="438"/>
        <end position="475"/>
    </location>
</feature>
<keyword evidence="1" id="KW-0547">Nucleotide-binding</keyword>
<feature type="chain" id="PRO_5043318072" description="DNA 3'-5' helicase" evidence="11">
    <location>
        <begin position="18"/>
        <end position="1395"/>
    </location>
</feature>
<dbReference type="InterPro" id="IPR036388">
    <property type="entry name" value="WH-like_DNA-bd_sf"/>
</dbReference>
<evidence type="ECO:0000256" key="7">
    <source>
        <dbReference type="ARBA" id="ARBA00034617"/>
    </source>
</evidence>
<dbReference type="InterPro" id="IPR052247">
    <property type="entry name" value="Meiotic_Crossover_Helicase"/>
</dbReference>
<dbReference type="EC" id="5.6.2.4" evidence="8"/>
<comment type="catalytic activity">
    <reaction evidence="9">
        <text>ATP + H2O = ADP + phosphate + H(+)</text>
        <dbReference type="Rhea" id="RHEA:13065"/>
        <dbReference type="ChEBI" id="CHEBI:15377"/>
        <dbReference type="ChEBI" id="CHEBI:15378"/>
        <dbReference type="ChEBI" id="CHEBI:30616"/>
        <dbReference type="ChEBI" id="CHEBI:43474"/>
        <dbReference type="ChEBI" id="CHEBI:456216"/>
        <dbReference type="EC" id="5.6.2.4"/>
    </reaction>
</comment>
<keyword evidence="6" id="KW-0469">Meiosis</keyword>
<dbReference type="EMBL" id="JASPKY010000159">
    <property type="protein sequence ID" value="KAK9729610.1"/>
    <property type="molecule type" value="Genomic_DNA"/>
</dbReference>
<dbReference type="GO" id="GO:0016787">
    <property type="term" value="F:hydrolase activity"/>
    <property type="evidence" value="ECO:0007669"/>
    <property type="project" value="UniProtKB-KW"/>
</dbReference>
<dbReference type="InterPro" id="IPR004179">
    <property type="entry name" value="Sec63-dom"/>
</dbReference>
<keyword evidence="11" id="KW-0732">Signal</keyword>
<proteinExistence type="predicted"/>
<dbReference type="Gene3D" id="1.10.3380.10">
    <property type="entry name" value="Sec63 N-terminal domain-like domain"/>
    <property type="match status" value="1"/>
</dbReference>
<evidence type="ECO:0000256" key="3">
    <source>
        <dbReference type="ARBA" id="ARBA00022806"/>
    </source>
</evidence>
<evidence type="ECO:0000256" key="6">
    <source>
        <dbReference type="ARBA" id="ARBA00023254"/>
    </source>
</evidence>
<dbReference type="Pfam" id="PF23445">
    <property type="entry name" value="WHD_SNRNP200"/>
    <property type="match status" value="1"/>
</dbReference>
<evidence type="ECO:0000256" key="9">
    <source>
        <dbReference type="ARBA" id="ARBA00048988"/>
    </source>
</evidence>
<keyword evidence="14" id="KW-1185">Reference proteome</keyword>
<reference evidence="13 14" key="1">
    <citation type="journal article" date="2024" name="BMC Genomics">
        <title>De novo assembly and annotation of Popillia japonica's genome with initial clues to its potential as an invasive pest.</title>
        <authorList>
            <person name="Cucini C."/>
            <person name="Boschi S."/>
            <person name="Funari R."/>
            <person name="Cardaioli E."/>
            <person name="Iannotti N."/>
            <person name="Marturano G."/>
            <person name="Paoli F."/>
            <person name="Bruttini M."/>
            <person name="Carapelli A."/>
            <person name="Frati F."/>
            <person name="Nardi F."/>
        </authorList>
    </citation>
    <scope>NUCLEOTIDE SEQUENCE [LARGE SCALE GENOMIC DNA]</scope>
    <source>
        <strain evidence="13">DMR45628</strain>
    </source>
</reference>
<keyword evidence="5" id="KW-0413">Isomerase</keyword>
<sequence length="1395" mass="161383">MTLLIFILFANFHQLFFKKYENMVGGEQPVESYLHKMLAEHVNAEVVLRTITDLSIAMQWLSSTFFYIRARKNPKNYCLPVGLSQAQLDKKLLEMCQIEINKLAKVGMLHIDHNFSILPTRTGSLMAKYCAALQTMTLFTEITGAEILQQILGVISKSREFSDIRLRTNDKRPLNILNQNRNKKTIRFPLSGKIKTLDMKINCIIQAIFGCLEISESSLIVEAQRIMRIGERLSNCLSEYLENEENCYKALFSSITLAKCFHAKIWENSPYVSKQLEGIGSIFSNSLVAAGKCTFKDILNSNPRDLERILNKKPPFGNKIQDQVRMLPQYELKVKELTLENENVALDITITLENTTVFEKDITVNPNGIMSLLVGDSENNVLLHEKYTHMYMIENVQVIRNIQIENCIERDIYVNFISNDWVGIDVQQSIKLFATAANSSKKETTAQSRNIEDEQPLPDSTSHHPATKMKQVDKTRKSNMLQQCMDQYFKKVKPTKRENKVIQRNRSNGQIKRKTSVKNLEKKTTTTELAIDDSHNTSIEENNIIEVFDRNNNSLNDPAKTILNGENKLISDIVTSANDICKQRPFYKLNEHTSKQHSTDDLNDILPPTPICNKSRLQYNFLKNGQNQLQRKRARPREDIKTMDFETSIFEDSKFDFSQYVNEPKRKLNEQKPEEPKKICLKKNREDSNTVKNLTWSSPLVISPKCSESSSNTTNTLDNQQIEKNIAIDAPKKLPCLKNRVKVFSITDRECNTDSQNQNPKCVDLPSQRLFDYLGIKTASDNESGQDATSVDISGTTKDPLNTTKDDVDQTVPYLILDPMNTYKAPQTKIMKSSFQYSQMLQKRGEVQSKCASSQTQDEPLSITENTNDATSNLDIEIANKCCDRRTNKSHFQNQEEQNCDSSILSSNTWEDEFLTDDPCFDYIRNDQSSKENVNNIGDTNDTNLKIQSNNLCNQTNLLKQCEKLDKKNVAVIRKSSNTNFVTNIQTTGIQSDKYCSMQPPFDKTNYNHEHSHLLPHDTQDNSIEHNQTQEEDHWNWVHKNNSIENTNSQPHINEFDFHRPIRSTSDINRPSYEELHLNSQDARFRTQIFGNKYHWQPPNTSSSQRYYFCENLNNSQERNYLNRTRFNISPNDYSPGLPETLNRFGNNYMHQIHNVNFPYDISNCPSSSERIFASNKCLPYKNATFAKNTNFDDTNFMLPQFENNILRPATSSFYDSDQSLDFVAANMTQSVEVNSAPQKYANNFHHYDGTFQQPDHLRNIQRNNFAEIDESMYFKNNMKERSLASFMQQRASQNLTRQTRDFSNRNSKIRDCEVYTNRPHLRPNVFFGNNSYQNFQQPQYIANTNMNLSNKNDFLLSRYFNQRSRQESPDVNRELLDLNHTVTSDYIQNYNYNF</sequence>
<gene>
    <name evidence="13" type="ORF">QE152_g15844</name>
</gene>
<feature type="compositionally biased region" description="Polar residues" evidence="10">
    <location>
        <begin position="781"/>
        <end position="803"/>
    </location>
</feature>